<evidence type="ECO:0000313" key="2">
    <source>
        <dbReference type="EMBL" id="MBC8560272.1"/>
    </source>
</evidence>
<organism evidence="2 3">
    <name type="scientific">Fumia xinanensis</name>
    <dbReference type="NCBI Taxonomy" id="2763659"/>
    <lineage>
        <taxon>Bacteria</taxon>
        <taxon>Bacillati</taxon>
        <taxon>Bacillota</taxon>
        <taxon>Clostridia</taxon>
        <taxon>Eubacteriales</taxon>
        <taxon>Oscillospiraceae</taxon>
        <taxon>Fumia</taxon>
    </lineage>
</organism>
<name>A0A926E4V1_9FIRM</name>
<dbReference type="AlphaFoldDB" id="A0A926E4V1"/>
<feature type="compositionally biased region" description="Basic and acidic residues" evidence="1">
    <location>
        <begin position="101"/>
        <end position="119"/>
    </location>
</feature>
<reference evidence="2" key="1">
    <citation type="submission" date="2020-08" db="EMBL/GenBank/DDBJ databases">
        <title>Genome public.</title>
        <authorList>
            <person name="Liu C."/>
            <person name="Sun Q."/>
        </authorList>
    </citation>
    <scope>NUCLEOTIDE SEQUENCE</scope>
    <source>
        <strain evidence="2">NSJ-33</strain>
    </source>
</reference>
<feature type="region of interest" description="Disordered" evidence="1">
    <location>
        <begin position="94"/>
        <end position="119"/>
    </location>
</feature>
<comment type="caution">
    <text evidence="2">The sequence shown here is derived from an EMBL/GenBank/DDBJ whole genome shotgun (WGS) entry which is preliminary data.</text>
</comment>
<dbReference type="InterPro" id="IPR024227">
    <property type="entry name" value="DUF3795"/>
</dbReference>
<sequence>MLDGISFGEIPTTRKEAEPMERILSCCGIVCSECPSYPTECAGCPALKGRVFWLDYVDADICPVYKCCLDKAVEHCGKCGEMPCERWTRYKDPNVSEEEGAAEREKRAAFLRQREESGE</sequence>
<dbReference type="Proteomes" id="UP000610760">
    <property type="component" value="Unassembled WGS sequence"/>
</dbReference>
<keyword evidence="3" id="KW-1185">Reference proteome</keyword>
<accession>A0A926E4V1</accession>
<dbReference type="EMBL" id="JACRSV010000002">
    <property type="protein sequence ID" value="MBC8560272.1"/>
    <property type="molecule type" value="Genomic_DNA"/>
</dbReference>
<evidence type="ECO:0000256" key="1">
    <source>
        <dbReference type="SAM" id="MobiDB-lite"/>
    </source>
</evidence>
<protein>
    <submittedName>
        <fullName evidence="2">DUF3795 domain-containing protein</fullName>
    </submittedName>
</protein>
<gene>
    <name evidence="2" type="ORF">H8710_09370</name>
</gene>
<proteinExistence type="predicted"/>
<dbReference type="Pfam" id="PF12675">
    <property type="entry name" value="DUF3795"/>
    <property type="match status" value="1"/>
</dbReference>
<evidence type="ECO:0000313" key="3">
    <source>
        <dbReference type="Proteomes" id="UP000610760"/>
    </source>
</evidence>